<dbReference type="EMBL" id="ML143588">
    <property type="protein sequence ID" value="TBU21640.1"/>
    <property type="molecule type" value="Genomic_DNA"/>
</dbReference>
<feature type="region of interest" description="Disordered" evidence="2">
    <location>
        <begin position="1"/>
        <end position="22"/>
    </location>
</feature>
<dbReference type="OrthoDB" id="640742at2759"/>
<keyword evidence="3" id="KW-1133">Transmembrane helix</keyword>
<feature type="transmembrane region" description="Helical" evidence="3">
    <location>
        <begin position="54"/>
        <end position="73"/>
    </location>
</feature>
<evidence type="ECO:0008006" key="5">
    <source>
        <dbReference type="Google" id="ProtNLM"/>
    </source>
</evidence>
<comment type="similarity">
    <text evidence="1">Belongs to the caleosin family.</text>
</comment>
<keyword evidence="3" id="KW-0812">Transmembrane</keyword>
<dbReference type="GO" id="GO:0004497">
    <property type="term" value="F:monooxygenase activity"/>
    <property type="evidence" value="ECO:0007669"/>
    <property type="project" value="TreeGrafter"/>
</dbReference>
<reference evidence="4" key="1">
    <citation type="submission" date="2019-01" db="EMBL/GenBank/DDBJ databases">
        <title>Draft genome sequences of three monokaryotic isolates of the white-rot basidiomycete fungus Dichomitus squalens.</title>
        <authorList>
            <consortium name="DOE Joint Genome Institute"/>
            <person name="Lopez S.C."/>
            <person name="Andreopoulos B."/>
            <person name="Pangilinan J."/>
            <person name="Lipzen A."/>
            <person name="Riley R."/>
            <person name="Ahrendt S."/>
            <person name="Ng V."/>
            <person name="Barry K."/>
            <person name="Daum C."/>
            <person name="Grigoriev I.V."/>
            <person name="Hilden K.S."/>
            <person name="Makela M.R."/>
            <person name="de Vries R.P."/>
        </authorList>
    </citation>
    <scope>NUCLEOTIDE SEQUENCE [LARGE SCALE GENOMIC DNA]</scope>
    <source>
        <strain evidence="4">OM18370.1</strain>
    </source>
</reference>
<evidence type="ECO:0000256" key="2">
    <source>
        <dbReference type="SAM" id="MobiDB-lite"/>
    </source>
</evidence>
<name>A0A4Q9M432_9APHY</name>
<dbReference type="PANTHER" id="PTHR31495:SF0">
    <property type="entry name" value="BINDING PROTEIN CALEOSIN, PUTATIVE (AFU_ORTHOLOGUE AFUA_5G13750)-RELATED"/>
    <property type="match status" value="1"/>
</dbReference>
<keyword evidence="3" id="KW-0472">Membrane</keyword>
<evidence type="ECO:0000256" key="3">
    <source>
        <dbReference type="SAM" id="Phobius"/>
    </source>
</evidence>
<organism evidence="4">
    <name type="scientific">Dichomitus squalens</name>
    <dbReference type="NCBI Taxonomy" id="114155"/>
    <lineage>
        <taxon>Eukaryota</taxon>
        <taxon>Fungi</taxon>
        <taxon>Dikarya</taxon>
        <taxon>Basidiomycota</taxon>
        <taxon>Agaricomycotina</taxon>
        <taxon>Agaricomycetes</taxon>
        <taxon>Polyporales</taxon>
        <taxon>Polyporaceae</taxon>
        <taxon>Dichomitus</taxon>
    </lineage>
</organism>
<accession>A0A4Q9M432</accession>
<proteinExistence type="inferred from homology"/>
<feature type="non-terminal residue" evidence="4">
    <location>
        <position position="1"/>
    </location>
</feature>
<dbReference type="AlphaFoldDB" id="A0A4Q9M432"/>
<dbReference type="PANTHER" id="PTHR31495">
    <property type="entry name" value="PEROXYGENASE 3-RELATED"/>
    <property type="match status" value="1"/>
</dbReference>
<dbReference type="Pfam" id="PF05042">
    <property type="entry name" value="Caleosin"/>
    <property type="match status" value="1"/>
</dbReference>
<dbReference type="GO" id="GO:0005509">
    <property type="term" value="F:calcium ion binding"/>
    <property type="evidence" value="ECO:0007669"/>
    <property type="project" value="TreeGrafter"/>
</dbReference>
<protein>
    <recommendedName>
        <fullName evidence="5">Caleosin</fullName>
    </recommendedName>
</protein>
<sequence length="78" mass="8549">GTARAHIAATPATPGGTPGWHDEHAHQTVLQQHVVFFDPDGDGVIWPLDTFWCFYAHGLNFFLLGSVFAVFVIRPTST</sequence>
<evidence type="ECO:0000313" key="4">
    <source>
        <dbReference type="EMBL" id="TBU21640.1"/>
    </source>
</evidence>
<dbReference type="Proteomes" id="UP000292957">
    <property type="component" value="Unassembled WGS sequence"/>
</dbReference>
<dbReference type="InterPro" id="IPR007736">
    <property type="entry name" value="Caleosin-related"/>
</dbReference>
<gene>
    <name evidence="4" type="ORF">BD311DRAFT_677892</name>
</gene>
<evidence type="ECO:0000256" key="1">
    <source>
        <dbReference type="ARBA" id="ARBA00006765"/>
    </source>
</evidence>